<evidence type="ECO:0000313" key="2">
    <source>
        <dbReference type="Proteomes" id="UP000023067"/>
    </source>
</evidence>
<name>Z9JVJ8_9MICO</name>
<dbReference type="Proteomes" id="UP000023067">
    <property type="component" value="Unassembled WGS sequence"/>
</dbReference>
<sequence length="188" mass="19871">MSRLAAPVLLLLNGPPGAGKSTLAEALARSHPQRTALDVDVVKHALPAWPQDPHAAGVEARKQVLAQAGRELAAGRSVVIPQLLARPEFAVALQQLADRSGARFAHVLLDLPADALRERLSARRAAPTRPEQAANDAGLAVQDALEMGRRIAVMAADLNQEVLRLDASGPMGAVLPRLEEILADAPQE</sequence>
<evidence type="ECO:0000313" key="1">
    <source>
        <dbReference type="EMBL" id="EWS81807.1"/>
    </source>
</evidence>
<reference evidence="1 2" key="1">
    <citation type="submission" date="2014-02" db="EMBL/GenBank/DDBJ databases">
        <title>Genome sequence of Brachybacterium phenoliresistens strain W13A50.</title>
        <authorList>
            <person name="Wang X."/>
        </authorList>
    </citation>
    <scope>NUCLEOTIDE SEQUENCE [LARGE SCALE GENOMIC DNA]</scope>
    <source>
        <strain evidence="1 2">W13A50</strain>
    </source>
</reference>
<evidence type="ECO:0008006" key="3">
    <source>
        <dbReference type="Google" id="ProtNLM"/>
    </source>
</evidence>
<protein>
    <recommendedName>
        <fullName evidence="3">UDP-N-acetylglucosamine kinase</fullName>
    </recommendedName>
</protein>
<accession>Z9JVJ8</accession>
<dbReference type="eggNOG" id="COG4639">
    <property type="taxonomic scope" value="Bacteria"/>
</dbReference>
<dbReference type="EMBL" id="JDYK01000005">
    <property type="protein sequence ID" value="EWS81807.1"/>
    <property type="molecule type" value="Genomic_DNA"/>
</dbReference>
<dbReference type="InterPro" id="IPR027417">
    <property type="entry name" value="P-loop_NTPase"/>
</dbReference>
<proteinExistence type="predicted"/>
<dbReference type="STRING" id="396014.BF93_14960"/>
<organism evidence="1 2">
    <name type="scientific">Brachybacterium phenoliresistens</name>
    <dbReference type="NCBI Taxonomy" id="396014"/>
    <lineage>
        <taxon>Bacteria</taxon>
        <taxon>Bacillati</taxon>
        <taxon>Actinomycetota</taxon>
        <taxon>Actinomycetes</taxon>
        <taxon>Micrococcales</taxon>
        <taxon>Dermabacteraceae</taxon>
        <taxon>Brachybacterium</taxon>
    </lineage>
</organism>
<dbReference type="HOGENOM" id="CLU_1473743_0_0_11"/>
<dbReference type="Gene3D" id="3.40.50.300">
    <property type="entry name" value="P-loop containing nucleotide triphosphate hydrolases"/>
    <property type="match status" value="1"/>
</dbReference>
<dbReference type="Pfam" id="PF13671">
    <property type="entry name" value="AAA_33"/>
    <property type="match status" value="1"/>
</dbReference>
<keyword evidence="2" id="KW-1185">Reference proteome</keyword>
<dbReference type="PANTHER" id="PTHR37807:SF3">
    <property type="entry name" value="OS07G0160300 PROTEIN"/>
    <property type="match status" value="1"/>
</dbReference>
<dbReference type="AlphaFoldDB" id="Z9JVJ8"/>
<dbReference type="RefSeq" id="WP_038371563.1">
    <property type="nucleotide sequence ID" value="NZ_KK069991.1"/>
</dbReference>
<comment type="caution">
    <text evidence="1">The sequence shown here is derived from an EMBL/GenBank/DDBJ whole genome shotgun (WGS) entry which is preliminary data.</text>
</comment>
<dbReference type="SUPFAM" id="SSF52540">
    <property type="entry name" value="P-loop containing nucleoside triphosphate hydrolases"/>
    <property type="match status" value="1"/>
</dbReference>
<dbReference type="PATRIC" id="fig|396014.3.peg.1339"/>
<dbReference type="PANTHER" id="PTHR37807">
    <property type="entry name" value="OS07G0160300 PROTEIN"/>
    <property type="match status" value="1"/>
</dbReference>
<gene>
    <name evidence="1" type="ORF">BF93_14960</name>
</gene>